<dbReference type="AlphaFoldDB" id="A0A8J3GWN3"/>
<reference evidence="1" key="2">
    <citation type="submission" date="2020-09" db="EMBL/GenBank/DDBJ databases">
        <authorList>
            <person name="Sun Q."/>
            <person name="Kim S."/>
        </authorList>
    </citation>
    <scope>NUCLEOTIDE SEQUENCE</scope>
    <source>
        <strain evidence="1">KCTC 42650</strain>
    </source>
</reference>
<evidence type="ECO:0000313" key="2">
    <source>
        <dbReference type="Proteomes" id="UP000626220"/>
    </source>
</evidence>
<evidence type="ECO:0000313" key="1">
    <source>
        <dbReference type="EMBL" id="GHF49537.1"/>
    </source>
</evidence>
<protein>
    <submittedName>
        <fullName evidence="1">Uncharacterized protein</fullName>
    </submittedName>
</protein>
<dbReference type="EMBL" id="BNCJ01000004">
    <property type="protein sequence ID" value="GHF49537.1"/>
    <property type="molecule type" value="Genomic_DNA"/>
</dbReference>
<sequence length="130" mass="14387">MPSPAGFGSRADKQLVFRARRFAETFDLLVAALIAKDLHRIAVRLEAVCRRRSRLREALDYQEERQGIAAVKIVAEAAVFLGQGRKQEICRAEVVEILDGEFGTSVIIRCPSGDALGNDFIQPLDEGDVM</sequence>
<dbReference type="Proteomes" id="UP000626220">
    <property type="component" value="Unassembled WGS sequence"/>
</dbReference>
<proteinExistence type="predicted"/>
<reference evidence="1" key="1">
    <citation type="journal article" date="2014" name="Int. J. Syst. Evol. Microbiol.">
        <title>Complete genome sequence of Corynebacterium casei LMG S-19264T (=DSM 44701T), isolated from a smear-ripened cheese.</title>
        <authorList>
            <consortium name="US DOE Joint Genome Institute (JGI-PGF)"/>
            <person name="Walter F."/>
            <person name="Albersmeier A."/>
            <person name="Kalinowski J."/>
            <person name="Ruckert C."/>
        </authorList>
    </citation>
    <scope>NUCLEOTIDE SEQUENCE</scope>
    <source>
        <strain evidence="1">KCTC 42650</strain>
    </source>
</reference>
<accession>A0A8J3GWN3</accession>
<name>A0A8J3GWN3_9RHOB</name>
<gene>
    <name evidence="1" type="ORF">GCM10017056_21610</name>
</gene>
<comment type="caution">
    <text evidence="1">The sequence shown here is derived from an EMBL/GenBank/DDBJ whole genome shotgun (WGS) entry which is preliminary data.</text>
</comment>
<keyword evidence="2" id="KW-1185">Reference proteome</keyword>
<organism evidence="1 2">
    <name type="scientific">Seohaeicola zhoushanensis</name>
    <dbReference type="NCBI Taxonomy" id="1569283"/>
    <lineage>
        <taxon>Bacteria</taxon>
        <taxon>Pseudomonadati</taxon>
        <taxon>Pseudomonadota</taxon>
        <taxon>Alphaproteobacteria</taxon>
        <taxon>Rhodobacterales</taxon>
        <taxon>Roseobacteraceae</taxon>
        <taxon>Seohaeicola</taxon>
    </lineage>
</organism>